<sequence length="119" mass="12640">MTYVLIELMSVRVFVRGRNMTLVTGLTGRLVGASASVVLAATALVGGAVATAAPAQAASRHCDDYLRSLGYNTPFMGLHCMRGESTVGEAWQDCLNGLAREGIQPAHAQRACQLARWGF</sequence>
<evidence type="ECO:0000313" key="2">
    <source>
        <dbReference type="Proteomes" id="UP001431429"/>
    </source>
</evidence>
<dbReference type="EMBL" id="JAMQAW010000003">
    <property type="protein sequence ID" value="MCM2387535.1"/>
    <property type="molecule type" value="Genomic_DNA"/>
</dbReference>
<protein>
    <recommendedName>
        <fullName evidence="3">Secreted protein</fullName>
    </recommendedName>
</protein>
<comment type="caution">
    <text evidence="1">The sequence shown here is derived from an EMBL/GenBank/DDBJ whole genome shotgun (WGS) entry which is preliminary data.</text>
</comment>
<accession>A0ABT0UIV0</accession>
<organism evidence="1 2">
    <name type="scientific">Streptomyces albipurpureus</name>
    <dbReference type="NCBI Taxonomy" id="2897419"/>
    <lineage>
        <taxon>Bacteria</taxon>
        <taxon>Bacillati</taxon>
        <taxon>Actinomycetota</taxon>
        <taxon>Actinomycetes</taxon>
        <taxon>Kitasatosporales</taxon>
        <taxon>Streptomycetaceae</taxon>
        <taxon>Streptomyces</taxon>
    </lineage>
</organism>
<proteinExistence type="predicted"/>
<evidence type="ECO:0008006" key="3">
    <source>
        <dbReference type="Google" id="ProtNLM"/>
    </source>
</evidence>
<reference evidence="1" key="1">
    <citation type="submission" date="2022-06" db="EMBL/GenBank/DDBJ databases">
        <title>Genome public.</title>
        <authorList>
            <person name="Sun Q."/>
        </authorList>
    </citation>
    <scope>NUCLEOTIDE SEQUENCE</scope>
    <source>
        <strain evidence="1">CWNU-1</strain>
    </source>
</reference>
<name>A0ABT0UIV0_9ACTN</name>
<evidence type="ECO:0000313" key="1">
    <source>
        <dbReference type="EMBL" id="MCM2387535.1"/>
    </source>
</evidence>
<dbReference type="Proteomes" id="UP001431429">
    <property type="component" value="Unassembled WGS sequence"/>
</dbReference>
<keyword evidence="2" id="KW-1185">Reference proteome</keyword>
<dbReference type="RefSeq" id="WP_250917894.1">
    <property type="nucleotide sequence ID" value="NZ_JAMQAW010000003.1"/>
</dbReference>
<gene>
    <name evidence="1" type="ORF">NBG84_04285</name>
</gene>